<dbReference type="PANTHER" id="PTHR37526">
    <property type="entry name" value="PROTEIN TUSB"/>
    <property type="match status" value="1"/>
</dbReference>
<protein>
    <submittedName>
        <fullName evidence="1">Sulfurtransferase complex subunit TusB</fullName>
    </submittedName>
</protein>
<dbReference type="Gene3D" id="3.40.1260.10">
    <property type="entry name" value="DsrEFH-like"/>
    <property type="match status" value="1"/>
</dbReference>
<proteinExistence type="predicted"/>
<gene>
    <name evidence="1" type="primary">tusB</name>
    <name evidence="1" type="ORF">ACFFHW_10310</name>
</gene>
<dbReference type="InterPro" id="IPR027396">
    <property type="entry name" value="DsrEFH-like"/>
</dbReference>
<dbReference type="NCBIfam" id="TIGR03011">
    <property type="entry name" value="sulf_tusB_dsrH"/>
    <property type="match status" value="1"/>
</dbReference>
<dbReference type="Proteomes" id="UP001589814">
    <property type="component" value="Unassembled WGS sequence"/>
</dbReference>
<dbReference type="EMBL" id="JBHLVX010000042">
    <property type="protein sequence ID" value="MFC0268365.1"/>
    <property type="molecule type" value="Genomic_DNA"/>
</dbReference>
<organism evidence="1 2">
    <name type="scientific">Kushneria aurantia</name>
    <dbReference type="NCBI Taxonomy" id="504092"/>
    <lineage>
        <taxon>Bacteria</taxon>
        <taxon>Pseudomonadati</taxon>
        <taxon>Pseudomonadota</taxon>
        <taxon>Gammaproteobacteria</taxon>
        <taxon>Oceanospirillales</taxon>
        <taxon>Halomonadaceae</taxon>
        <taxon>Kushneria</taxon>
    </lineage>
</organism>
<name>A0ABV6G400_9GAMM</name>
<keyword evidence="2" id="KW-1185">Reference proteome</keyword>
<comment type="caution">
    <text evidence="1">The sequence shown here is derived from an EMBL/GenBank/DDBJ whole genome shotgun (WGS) entry which is preliminary data.</text>
</comment>
<evidence type="ECO:0000313" key="1">
    <source>
        <dbReference type="EMBL" id="MFC0268365.1"/>
    </source>
</evidence>
<dbReference type="SUPFAM" id="SSF75169">
    <property type="entry name" value="DsrEFH-like"/>
    <property type="match status" value="1"/>
</dbReference>
<evidence type="ECO:0000313" key="2">
    <source>
        <dbReference type="Proteomes" id="UP001589814"/>
    </source>
</evidence>
<dbReference type="RefSeq" id="WP_019950235.1">
    <property type="nucleotide sequence ID" value="NZ_JBHLVX010000042.1"/>
</dbReference>
<reference evidence="1 2" key="1">
    <citation type="submission" date="2024-09" db="EMBL/GenBank/DDBJ databases">
        <authorList>
            <person name="Sun Q."/>
            <person name="Mori K."/>
        </authorList>
    </citation>
    <scope>NUCLEOTIDE SEQUENCE [LARGE SCALE GENOMIC DNA]</scope>
    <source>
        <strain evidence="1 2">CCM 7415</strain>
    </source>
</reference>
<dbReference type="InterPro" id="IPR007215">
    <property type="entry name" value="Sulphur_relay_TusB/DsrH"/>
</dbReference>
<sequence>MSTLHLVNHSAFTSRVLEEVRHAAQEGDAIMLIEDGVYSALGADIMPFAPRVSVYLLTEDARARGLDADGITSASVRPVDVAGFVNLTAEHDRTLSWS</sequence>
<dbReference type="PANTHER" id="PTHR37526:SF1">
    <property type="entry name" value="PROTEIN TUSB"/>
    <property type="match status" value="1"/>
</dbReference>
<dbReference type="Pfam" id="PF04077">
    <property type="entry name" value="DsrH"/>
    <property type="match status" value="1"/>
</dbReference>
<accession>A0ABV6G400</accession>